<sequence length="119" mass="14070">MKYFNVLIFLTFISVCQAQIDNRPFYYYFDEKVLIDIDSSNAILVIGDLKSKEDLLRLVQKYGALHKPQNPYQNILNITFGSSNNNKNFERQLKEEFPDVFFSFSYKYQNAYVLVLNEV</sequence>
<organism evidence="1 2">
    <name type="scientific">Leadbetterella byssophila (strain DSM 17132 / JCM 16389 / KACC 11308 / NBRC 106382 / 4M15)</name>
    <dbReference type="NCBI Taxonomy" id="649349"/>
    <lineage>
        <taxon>Bacteria</taxon>
        <taxon>Pseudomonadati</taxon>
        <taxon>Bacteroidota</taxon>
        <taxon>Cytophagia</taxon>
        <taxon>Cytophagales</taxon>
        <taxon>Leadbetterellaceae</taxon>
        <taxon>Leadbetterella</taxon>
    </lineage>
</organism>
<dbReference type="AlphaFoldDB" id="E4RV31"/>
<gene>
    <name evidence="1" type="ordered locus">Lbys_2226</name>
</gene>
<dbReference type="Proteomes" id="UP000007435">
    <property type="component" value="Chromosome"/>
</dbReference>
<accession>E4RV31</accession>
<reference evidence="1 2" key="2">
    <citation type="journal article" date="2011" name="Stand. Genomic Sci.">
        <title>Complete genome sequence of Leadbetterella byssophila type strain (4M15).</title>
        <authorList>
            <person name="Abt B."/>
            <person name="Teshima H."/>
            <person name="Lucas S."/>
            <person name="Lapidus A."/>
            <person name="Del Rio T.G."/>
            <person name="Nolan M."/>
            <person name="Tice H."/>
            <person name="Cheng J.F."/>
            <person name="Pitluck S."/>
            <person name="Liolios K."/>
            <person name="Pagani I."/>
            <person name="Ivanova N."/>
            <person name="Mavromatis K."/>
            <person name="Pati A."/>
            <person name="Tapia R."/>
            <person name="Han C."/>
            <person name="Goodwin L."/>
            <person name="Chen A."/>
            <person name="Palaniappan K."/>
            <person name="Land M."/>
            <person name="Hauser L."/>
            <person name="Chang Y.J."/>
            <person name="Jeffries C.D."/>
            <person name="Rohde M."/>
            <person name="Goker M."/>
            <person name="Tindall B.J."/>
            <person name="Detter J.C."/>
            <person name="Woyke T."/>
            <person name="Bristow J."/>
            <person name="Eisen J.A."/>
            <person name="Markowitz V."/>
            <person name="Hugenholtz P."/>
            <person name="Klenk H.P."/>
            <person name="Kyrpides N.C."/>
        </authorList>
    </citation>
    <scope>NUCLEOTIDE SEQUENCE [LARGE SCALE GENOMIC DNA]</scope>
    <source>
        <strain evidence="2">DSM 17132 / JCM 16389 / KACC 11308 / NBRC 106382 / 4M15</strain>
    </source>
</reference>
<dbReference type="KEGG" id="lby:Lbys_2226"/>
<protein>
    <submittedName>
        <fullName evidence="1">Uncharacterized protein</fullName>
    </submittedName>
</protein>
<dbReference type="HOGENOM" id="CLU_2058436_0_0_10"/>
<proteinExistence type="predicted"/>
<evidence type="ECO:0000313" key="1">
    <source>
        <dbReference type="EMBL" id="ADQ17911.1"/>
    </source>
</evidence>
<evidence type="ECO:0000313" key="2">
    <source>
        <dbReference type="Proteomes" id="UP000007435"/>
    </source>
</evidence>
<dbReference type="EMBL" id="CP002305">
    <property type="protein sequence ID" value="ADQ17911.1"/>
    <property type="molecule type" value="Genomic_DNA"/>
</dbReference>
<dbReference type="RefSeq" id="WP_013408955.1">
    <property type="nucleotide sequence ID" value="NC_014655.1"/>
</dbReference>
<dbReference type="STRING" id="649349.Lbys_2226"/>
<name>E4RV31_LEAB4</name>
<reference key="1">
    <citation type="submission" date="2010-11" db="EMBL/GenBank/DDBJ databases">
        <title>The complete genome of Leadbetterella byssophila DSM 17132.</title>
        <authorList>
            <consortium name="US DOE Joint Genome Institute (JGI-PGF)"/>
            <person name="Lucas S."/>
            <person name="Copeland A."/>
            <person name="Lapidus A."/>
            <person name="Glavina del Rio T."/>
            <person name="Dalin E."/>
            <person name="Tice H."/>
            <person name="Bruce D."/>
            <person name="Goodwin L."/>
            <person name="Pitluck S."/>
            <person name="Kyrpides N."/>
            <person name="Mavromatis K."/>
            <person name="Ivanova N."/>
            <person name="Teshima H."/>
            <person name="Brettin T."/>
            <person name="Detter J.C."/>
            <person name="Han C."/>
            <person name="Tapia R."/>
            <person name="Land M."/>
            <person name="Hauser L."/>
            <person name="Markowitz V."/>
            <person name="Cheng J.-F."/>
            <person name="Hugenholtz P."/>
            <person name="Woyke T."/>
            <person name="Wu D."/>
            <person name="Tindall B."/>
            <person name="Pomrenke H.G."/>
            <person name="Brambilla E."/>
            <person name="Klenk H.-P."/>
            <person name="Eisen J.A."/>
        </authorList>
    </citation>
    <scope>NUCLEOTIDE SEQUENCE [LARGE SCALE GENOMIC DNA]</scope>
    <source>
        <strain>DSM 17132</strain>
    </source>
</reference>
<keyword evidence="2" id="KW-1185">Reference proteome</keyword>